<dbReference type="EMBL" id="AM746676">
    <property type="protein sequence ID" value="CAN91671.1"/>
    <property type="molecule type" value="Genomic_DNA"/>
</dbReference>
<feature type="compositionally biased region" description="Basic and acidic residues" evidence="1">
    <location>
        <begin position="1"/>
        <end position="11"/>
    </location>
</feature>
<organism evidence="2 3">
    <name type="scientific">Sorangium cellulosum (strain So ce56)</name>
    <name type="common">Polyangium cellulosum (strain So ce56)</name>
    <dbReference type="NCBI Taxonomy" id="448385"/>
    <lineage>
        <taxon>Bacteria</taxon>
        <taxon>Pseudomonadati</taxon>
        <taxon>Myxococcota</taxon>
        <taxon>Polyangia</taxon>
        <taxon>Polyangiales</taxon>
        <taxon>Polyangiaceae</taxon>
        <taxon>Sorangium</taxon>
    </lineage>
</organism>
<protein>
    <recommendedName>
        <fullName evidence="4">4-vinyl reductase 4VR domain-containing protein</fullName>
    </recommendedName>
</protein>
<dbReference type="Proteomes" id="UP000002139">
    <property type="component" value="Chromosome"/>
</dbReference>
<dbReference type="KEGG" id="scl:sce1513"/>
<accession>A9FCK2</accession>
<proteinExistence type="predicted"/>
<keyword evidence="3" id="KW-1185">Reference proteome</keyword>
<evidence type="ECO:0000313" key="2">
    <source>
        <dbReference type="EMBL" id="CAN91671.1"/>
    </source>
</evidence>
<dbReference type="STRING" id="448385.sce1513"/>
<name>A9FCK2_SORC5</name>
<evidence type="ECO:0000313" key="3">
    <source>
        <dbReference type="Proteomes" id="UP000002139"/>
    </source>
</evidence>
<dbReference type="eggNOG" id="COG1719">
    <property type="taxonomic scope" value="Bacteria"/>
</dbReference>
<gene>
    <name evidence="2" type="ordered locus">sce1513</name>
</gene>
<dbReference type="AlphaFoldDB" id="A9FCK2"/>
<feature type="region of interest" description="Disordered" evidence="1">
    <location>
        <begin position="1"/>
        <end position="22"/>
    </location>
</feature>
<reference evidence="2 3" key="1">
    <citation type="journal article" date="2007" name="Nat. Biotechnol.">
        <title>Complete genome sequence of the myxobacterium Sorangium cellulosum.</title>
        <authorList>
            <person name="Schneiker S."/>
            <person name="Perlova O."/>
            <person name="Kaiser O."/>
            <person name="Gerth K."/>
            <person name="Alici A."/>
            <person name="Altmeyer M.O."/>
            <person name="Bartels D."/>
            <person name="Bekel T."/>
            <person name="Beyer S."/>
            <person name="Bode E."/>
            <person name="Bode H.B."/>
            <person name="Bolten C.J."/>
            <person name="Choudhuri J.V."/>
            <person name="Doss S."/>
            <person name="Elnakady Y.A."/>
            <person name="Frank B."/>
            <person name="Gaigalat L."/>
            <person name="Goesmann A."/>
            <person name="Groeger C."/>
            <person name="Gross F."/>
            <person name="Jelsbak L."/>
            <person name="Jelsbak L."/>
            <person name="Kalinowski J."/>
            <person name="Kegler C."/>
            <person name="Knauber T."/>
            <person name="Konietzny S."/>
            <person name="Kopp M."/>
            <person name="Krause L."/>
            <person name="Krug D."/>
            <person name="Linke B."/>
            <person name="Mahmud T."/>
            <person name="Martinez-Arias R."/>
            <person name="McHardy A.C."/>
            <person name="Merai M."/>
            <person name="Meyer F."/>
            <person name="Mormann S."/>
            <person name="Munoz-Dorado J."/>
            <person name="Perez J."/>
            <person name="Pradella S."/>
            <person name="Rachid S."/>
            <person name="Raddatz G."/>
            <person name="Rosenau F."/>
            <person name="Rueckert C."/>
            <person name="Sasse F."/>
            <person name="Scharfe M."/>
            <person name="Schuster S.C."/>
            <person name="Suen G."/>
            <person name="Treuner-Lange A."/>
            <person name="Velicer G.J."/>
            <person name="Vorholter F.-J."/>
            <person name="Weissman K.J."/>
            <person name="Welch R.D."/>
            <person name="Wenzel S.C."/>
            <person name="Whitworth D.E."/>
            <person name="Wilhelm S."/>
            <person name="Wittmann C."/>
            <person name="Bloecker H."/>
            <person name="Puehler A."/>
            <person name="Mueller R."/>
        </authorList>
    </citation>
    <scope>NUCLEOTIDE SEQUENCE [LARGE SCALE GENOMIC DNA]</scope>
    <source>
        <strain evidence="3">So ce56</strain>
    </source>
</reference>
<dbReference type="HOGENOM" id="CLU_111582_0_0_7"/>
<evidence type="ECO:0000256" key="1">
    <source>
        <dbReference type="SAM" id="MobiDB-lite"/>
    </source>
</evidence>
<evidence type="ECO:0008006" key="4">
    <source>
        <dbReference type="Google" id="ProtNLM"/>
    </source>
</evidence>
<sequence length="215" mass="23375">MSREVRYRRSSAEGTAQPPSDMVQYVSPHPGLEGPGATFASVATALGAHGDIGKKVLSTLGVSELVAGEWYPLQLLLDVLKGVAQATGDHTLLGIGKAIVDHAVWPAMPPTMVDALQLIDVAYHMNHRLDGEVMFDPATGVMREGIGHYRCHPEKHQIIMVCDTPYPSELDRGILLGTARRAASRGVRPRVDVVLDESRPSRKRGADSCTYRVTW</sequence>